<dbReference type="EMBL" id="BNAG01000001">
    <property type="protein sequence ID" value="GHE54465.1"/>
    <property type="molecule type" value="Genomic_DNA"/>
</dbReference>
<dbReference type="InterPro" id="IPR050463">
    <property type="entry name" value="Gfo/Idh/MocA_oxidrdct_glycsds"/>
</dbReference>
<dbReference type="Proteomes" id="UP000658258">
    <property type="component" value="Unassembled WGS sequence"/>
</dbReference>
<dbReference type="PANTHER" id="PTHR43818:SF12">
    <property type="entry name" value="NADH-DEPENDENT DEHYDROGENASE-RELATED"/>
    <property type="match status" value="1"/>
</dbReference>
<dbReference type="RefSeq" id="WP_189628736.1">
    <property type="nucleotide sequence ID" value="NZ_BNAG01000001.1"/>
</dbReference>
<name>A0ABQ3I4V3_9BACT</name>
<dbReference type="SUPFAM" id="SSF51735">
    <property type="entry name" value="NAD(P)-binding Rossmann-fold domains"/>
    <property type="match status" value="1"/>
</dbReference>
<evidence type="ECO:0000313" key="3">
    <source>
        <dbReference type="EMBL" id="GHE54465.1"/>
    </source>
</evidence>
<evidence type="ECO:0000259" key="1">
    <source>
        <dbReference type="Pfam" id="PF01408"/>
    </source>
</evidence>
<dbReference type="InterPro" id="IPR036291">
    <property type="entry name" value="NAD(P)-bd_dom_sf"/>
</dbReference>
<keyword evidence="4" id="KW-1185">Reference proteome</keyword>
<sequence>MDRRKFIATGGAASLGLALAGSSVGAYTMRNKINVGVIGTGDRGTGLMSLLRQVPDMEVVACSDLLPFRLENALKMAPKAKGYADYKALLDRKDVDAVLVAVPFGVHTQVVLDALDAGKHIYCEKTMIRGYSDIKKVAAKVRASNKIFQTGHQYHSSRLYTHLVEKIQNGLVGEITAIECQWNRNGDWRRPVPDPKFERIINWRMYKEWSGGLVAELCSHQIDFANWLLKETPSRVMGSGGIDYWKDGRETFDNVHLIVDYPSGVKAKYTCTTINSLGDYQIKVLGKKGTVQIDYDKAWFFAEPNEPKQYGNVDGVSGATIKAYDNRPGYQFNLDHKDPTLQALLDFQEAIVTGEEPLSNVVTGGHAAMVVQMALDAIHNNKIVSWKDEYTLG</sequence>
<dbReference type="InterPro" id="IPR000683">
    <property type="entry name" value="Gfo/Idh/MocA-like_OxRdtase_N"/>
</dbReference>
<evidence type="ECO:0000313" key="4">
    <source>
        <dbReference type="Proteomes" id="UP000658258"/>
    </source>
</evidence>
<gene>
    <name evidence="3" type="ORF">GCM10011340_06360</name>
</gene>
<dbReference type="SUPFAM" id="SSF55347">
    <property type="entry name" value="Glyceraldehyde-3-phosphate dehydrogenase-like, C-terminal domain"/>
    <property type="match status" value="1"/>
</dbReference>
<dbReference type="PANTHER" id="PTHR43818">
    <property type="entry name" value="BCDNA.GH03377"/>
    <property type="match status" value="1"/>
</dbReference>
<dbReference type="InterPro" id="IPR055170">
    <property type="entry name" value="GFO_IDH_MocA-like_dom"/>
</dbReference>
<organism evidence="3 4">
    <name type="scientific">Roseivirga thermotolerans</name>
    <dbReference type="NCBI Taxonomy" id="1758176"/>
    <lineage>
        <taxon>Bacteria</taxon>
        <taxon>Pseudomonadati</taxon>
        <taxon>Bacteroidota</taxon>
        <taxon>Cytophagia</taxon>
        <taxon>Cytophagales</taxon>
        <taxon>Roseivirgaceae</taxon>
        <taxon>Roseivirga</taxon>
    </lineage>
</organism>
<feature type="domain" description="GFO/IDH/MocA-like oxidoreductase" evidence="2">
    <location>
        <begin position="162"/>
        <end position="291"/>
    </location>
</feature>
<proteinExistence type="predicted"/>
<dbReference type="Pfam" id="PF01408">
    <property type="entry name" value="GFO_IDH_MocA"/>
    <property type="match status" value="1"/>
</dbReference>
<dbReference type="Pfam" id="PF22725">
    <property type="entry name" value="GFO_IDH_MocA_C3"/>
    <property type="match status" value="1"/>
</dbReference>
<reference evidence="4" key="1">
    <citation type="journal article" date="2019" name="Int. J. Syst. Evol. Microbiol.">
        <title>The Global Catalogue of Microorganisms (GCM) 10K type strain sequencing project: providing services to taxonomists for standard genome sequencing and annotation.</title>
        <authorList>
            <consortium name="The Broad Institute Genomics Platform"/>
            <consortium name="The Broad Institute Genome Sequencing Center for Infectious Disease"/>
            <person name="Wu L."/>
            <person name="Ma J."/>
        </authorList>
    </citation>
    <scope>NUCLEOTIDE SEQUENCE [LARGE SCALE GENOMIC DNA]</scope>
    <source>
        <strain evidence="4">CGMCC 1.15111</strain>
    </source>
</reference>
<comment type="caution">
    <text evidence="3">The sequence shown here is derived from an EMBL/GenBank/DDBJ whole genome shotgun (WGS) entry which is preliminary data.</text>
</comment>
<accession>A0ABQ3I4V3</accession>
<dbReference type="Gene3D" id="3.30.360.10">
    <property type="entry name" value="Dihydrodipicolinate Reductase, domain 2"/>
    <property type="match status" value="1"/>
</dbReference>
<protein>
    <submittedName>
        <fullName evidence="3">Oxidoreductase</fullName>
    </submittedName>
</protein>
<dbReference type="Gene3D" id="3.40.50.720">
    <property type="entry name" value="NAD(P)-binding Rossmann-like Domain"/>
    <property type="match status" value="1"/>
</dbReference>
<evidence type="ECO:0000259" key="2">
    <source>
        <dbReference type="Pfam" id="PF22725"/>
    </source>
</evidence>
<feature type="domain" description="Gfo/Idh/MocA-like oxidoreductase N-terminal" evidence="1">
    <location>
        <begin position="33"/>
        <end position="152"/>
    </location>
</feature>